<proteinExistence type="predicted"/>
<accession>A0A9P7RJ05</accession>
<evidence type="ECO:0000313" key="2">
    <source>
        <dbReference type="EMBL" id="KAG7058048.1"/>
    </source>
</evidence>
<organism evidence="2 3">
    <name type="scientific">Colletotrichum scovillei</name>
    <dbReference type="NCBI Taxonomy" id="1209932"/>
    <lineage>
        <taxon>Eukaryota</taxon>
        <taxon>Fungi</taxon>
        <taxon>Dikarya</taxon>
        <taxon>Ascomycota</taxon>
        <taxon>Pezizomycotina</taxon>
        <taxon>Sordariomycetes</taxon>
        <taxon>Hypocreomycetidae</taxon>
        <taxon>Glomerellales</taxon>
        <taxon>Glomerellaceae</taxon>
        <taxon>Colletotrichum</taxon>
        <taxon>Colletotrichum acutatum species complex</taxon>
    </lineage>
</organism>
<comment type="caution">
    <text evidence="2">The sequence shown here is derived from an EMBL/GenBank/DDBJ whole genome shotgun (WGS) entry which is preliminary data.</text>
</comment>
<sequence length="107" mass="11731">MAVADRIQEWYTKEGTVNYQSFISEVSHGLGNSDGGARNIPTRRSSLEEQIHGQLFDANFVQDKVLAGPGLPALPAGGLRLMGLPEMGNRGRQPRSRRMPGRLSHAF</sequence>
<reference evidence="2" key="1">
    <citation type="submission" date="2021-05" db="EMBL/GenBank/DDBJ databases">
        <title>Comparative genomics of three Colletotrichum scovillei strains and genetic complementation revealed genes involved fungal growth and virulence on chili pepper.</title>
        <authorList>
            <person name="Hsieh D.-K."/>
            <person name="Chuang S.-C."/>
            <person name="Chen C.-Y."/>
            <person name="Chao Y.-T."/>
            <person name="Lu M.-Y.J."/>
            <person name="Lee M.-H."/>
            <person name="Shih M.-C."/>
        </authorList>
    </citation>
    <scope>NUCLEOTIDE SEQUENCE</scope>
    <source>
        <strain evidence="2">Coll-153</strain>
    </source>
</reference>
<gene>
    <name evidence="2" type="ORF">JMJ77_005427</name>
</gene>
<feature type="region of interest" description="Disordered" evidence="1">
    <location>
        <begin position="84"/>
        <end position="107"/>
    </location>
</feature>
<dbReference type="EMBL" id="JAESDN010000001">
    <property type="protein sequence ID" value="KAG7058048.1"/>
    <property type="molecule type" value="Genomic_DNA"/>
</dbReference>
<dbReference type="AlphaFoldDB" id="A0A9P7RJ05"/>
<name>A0A9P7RJ05_9PEZI</name>
<evidence type="ECO:0000313" key="3">
    <source>
        <dbReference type="Proteomes" id="UP000699042"/>
    </source>
</evidence>
<keyword evidence="3" id="KW-1185">Reference proteome</keyword>
<dbReference type="Proteomes" id="UP000699042">
    <property type="component" value="Unassembled WGS sequence"/>
</dbReference>
<protein>
    <submittedName>
        <fullName evidence="2">Uncharacterized protein</fullName>
    </submittedName>
</protein>
<evidence type="ECO:0000256" key="1">
    <source>
        <dbReference type="SAM" id="MobiDB-lite"/>
    </source>
</evidence>